<name>A0A151NDW9_ALLMI</name>
<dbReference type="STRING" id="8496.A0A151NDW9"/>
<dbReference type="InterPro" id="IPR049385">
    <property type="entry name" value="FAK1-like_FERM_C"/>
</dbReference>
<dbReference type="GO" id="GO:0005938">
    <property type="term" value="C:cell cortex"/>
    <property type="evidence" value="ECO:0007669"/>
    <property type="project" value="TreeGrafter"/>
</dbReference>
<dbReference type="GO" id="GO:0005886">
    <property type="term" value="C:plasma membrane"/>
    <property type="evidence" value="ECO:0007669"/>
    <property type="project" value="TreeGrafter"/>
</dbReference>
<dbReference type="InterPro" id="IPR035963">
    <property type="entry name" value="FERM_2"/>
</dbReference>
<dbReference type="PANTHER" id="PTHR46221:SF2">
    <property type="entry name" value="FERM AND PDZ DOMAIN-CONTAINING PROTEIN 1"/>
    <property type="match status" value="1"/>
</dbReference>
<gene>
    <name evidence="4" type="primary">FRMPD1</name>
    <name evidence="4" type="ORF">Y1Q_0000894</name>
</gene>
<dbReference type="InterPro" id="IPR011993">
    <property type="entry name" value="PH-like_dom_sf"/>
</dbReference>
<feature type="domain" description="FERM" evidence="2">
    <location>
        <begin position="181"/>
        <end position="496"/>
    </location>
</feature>
<dbReference type="SUPFAM" id="SSF47031">
    <property type="entry name" value="Second domain of FERM"/>
    <property type="match status" value="1"/>
</dbReference>
<dbReference type="SUPFAM" id="SSF54236">
    <property type="entry name" value="Ubiquitin-like"/>
    <property type="match status" value="1"/>
</dbReference>
<dbReference type="Pfam" id="PF21989">
    <property type="entry name" value="RA_2"/>
    <property type="match status" value="1"/>
</dbReference>
<dbReference type="PANTHER" id="PTHR46221">
    <property type="entry name" value="FERM AND PDZ DOMAIN-CONTAINING PROTEIN FAMILY MEMBER"/>
    <property type="match status" value="1"/>
</dbReference>
<dbReference type="Gene3D" id="2.30.42.10">
    <property type="match status" value="1"/>
</dbReference>
<dbReference type="InterPro" id="IPR001478">
    <property type="entry name" value="PDZ"/>
</dbReference>
<feature type="compositionally biased region" description="Basic and acidic residues" evidence="1">
    <location>
        <begin position="949"/>
        <end position="958"/>
    </location>
</feature>
<dbReference type="CTD" id="22844"/>
<dbReference type="SUPFAM" id="SSF50156">
    <property type="entry name" value="PDZ domain-like"/>
    <property type="match status" value="1"/>
</dbReference>
<dbReference type="SMART" id="SM00228">
    <property type="entry name" value="PDZ"/>
    <property type="match status" value="1"/>
</dbReference>
<dbReference type="InterPro" id="IPR036034">
    <property type="entry name" value="PDZ_sf"/>
</dbReference>
<feature type="domain" description="PDZ" evidence="3">
    <location>
        <begin position="57"/>
        <end position="135"/>
    </location>
</feature>
<dbReference type="InterPro" id="IPR000299">
    <property type="entry name" value="FERM_domain"/>
</dbReference>
<feature type="region of interest" description="Disordered" evidence="1">
    <location>
        <begin position="900"/>
        <end position="937"/>
    </location>
</feature>
<dbReference type="InterPro" id="IPR019748">
    <property type="entry name" value="FERM_central"/>
</dbReference>
<dbReference type="PROSITE" id="PS50106">
    <property type="entry name" value="PDZ"/>
    <property type="match status" value="1"/>
</dbReference>
<feature type="region of interest" description="Disordered" evidence="1">
    <location>
        <begin position="1181"/>
        <end position="1216"/>
    </location>
</feature>
<dbReference type="SUPFAM" id="SSF50729">
    <property type="entry name" value="PH domain-like"/>
    <property type="match status" value="1"/>
</dbReference>
<dbReference type="EMBL" id="AKHW03003207">
    <property type="protein sequence ID" value="KYO34976.1"/>
    <property type="molecule type" value="Genomic_DNA"/>
</dbReference>
<dbReference type="InterPro" id="IPR029071">
    <property type="entry name" value="Ubiquitin-like_domsf"/>
</dbReference>
<dbReference type="SMART" id="SM00295">
    <property type="entry name" value="B41"/>
    <property type="match status" value="1"/>
</dbReference>
<feature type="compositionally biased region" description="Basic and acidic residues" evidence="1">
    <location>
        <begin position="992"/>
        <end position="1003"/>
    </location>
</feature>
<proteinExistence type="predicted"/>
<dbReference type="Pfam" id="PF21477">
    <property type="entry name" value="FERM_C_FAK1"/>
    <property type="match status" value="1"/>
</dbReference>
<evidence type="ECO:0000313" key="4">
    <source>
        <dbReference type="EMBL" id="KYO34976.1"/>
    </source>
</evidence>
<dbReference type="InterPro" id="IPR019749">
    <property type="entry name" value="Band_41_domain"/>
</dbReference>
<feature type="compositionally biased region" description="Polar residues" evidence="1">
    <location>
        <begin position="1181"/>
        <end position="1192"/>
    </location>
</feature>
<organism evidence="4 5">
    <name type="scientific">Alligator mississippiensis</name>
    <name type="common">American alligator</name>
    <dbReference type="NCBI Taxonomy" id="8496"/>
    <lineage>
        <taxon>Eukaryota</taxon>
        <taxon>Metazoa</taxon>
        <taxon>Chordata</taxon>
        <taxon>Craniata</taxon>
        <taxon>Vertebrata</taxon>
        <taxon>Euteleostomi</taxon>
        <taxon>Archelosauria</taxon>
        <taxon>Archosauria</taxon>
        <taxon>Crocodylia</taxon>
        <taxon>Alligatoridae</taxon>
        <taxon>Alligatorinae</taxon>
        <taxon>Alligator</taxon>
    </lineage>
</organism>
<dbReference type="CDD" id="cd21942">
    <property type="entry name" value="LGNbd_FRMPD1"/>
    <property type="match status" value="1"/>
</dbReference>
<evidence type="ECO:0000313" key="5">
    <source>
        <dbReference type="Proteomes" id="UP000050525"/>
    </source>
</evidence>
<dbReference type="Proteomes" id="UP000050525">
    <property type="component" value="Unassembled WGS sequence"/>
</dbReference>
<comment type="caution">
    <text evidence="4">The sequence shown here is derived from an EMBL/GenBank/DDBJ whole genome shotgun (WGS) entry which is preliminary data.</text>
</comment>
<dbReference type="Gene3D" id="3.10.20.90">
    <property type="entry name" value="Phosphatidylinositol 3-kinase Catalytic Subunit, Chain A, domain 1"/>
    <property type="match status" value="1"/>
</dbReference>
<accession>A0A151NDW9</accession>
<dbReference type="Gene3D" id="2.30.29.30">
    <property type="entry name" value="Pleckstrin-homology domain (PH domain)/Phosphotyrosine-binding domain (PTB)"/>
    <property type="match status" value="1"/>
</dbReference>
<dbReference type="GeneID" id="102561873"/>
<dbReference type="CDD" id="cd13183">
    <property type="entry name" value="FERM_C_FRMPD1_FRMPD3_FRMPD4"/>
    <property type="match status" value="1"/>
</dbReference>
<feature type="region of interest" description="Disordered" evidence="1">
    <location>
        <begin position="1237"/>
        <end position="1262"/>
    </location>
</feature>
<reference evidence="4 5" key="1">
    <citation type="journal article" date="2012" name="Genome Biol.">
        <title>Sequencing three crocodilian genomes to illuminate the evolution of archosaurs and amniotes.</title>
        <authorList>
            <person name="St John J.A."/>
            <person name="Braun E.L."/>
            <person name="Isberg S.R."/>
            <person name="Miles L.G."/>
            <person name="Chong A.Y."/>
            <person name="Gongora J."/>
            <person name="Dalzell P."/>
            <person name="Moran C."/>
            <person name="Bed'hom B."/>
            <person name="Abzhanov A."/>
            <person name="Burgess S.C."/>
            <person name="Cooksey A.M."/>
            <person name="Castoe T.A."/>
            <person name="Crawford N.G."/>
            <person name="Densmore L.D."/>
            <person name="Drew J.C."/>
            <person name="Edwards S.V."/>
            <person name="Faircloth B.C."/>
            <person name="Fujita M.K."/>
            <person name="Greenwold M.J."/>
            <person name="Hoffmann F.G."/>
            <person name="Howard J.M."/>
            <person name="Iguchi T."/>
            <person name="Janes D.E."/>
            <person name="Khan S.Y."/>
            <person name="Kohno S."/>
            <person name="de Koning A.J."/>
            <person name="Lance S.L."/>
            <person name="McCarthy F.M."/>
            <person name="McCormack J.E."/>
            <person name="Merchant M.E."/>
            <person name="Peterson D.G."/>
            <person name="Pollock D.D."/>
            <person name="Pourmand N."/>
            <person name="Raney B.J."/>
            <person name="Roessler K.A."/>
            <person name="Sanford J.R."/>
            <person name="Sawyer R.H."/>
            <person name="Schmidt C.J."/>
            <person name="Triplett E.W."/>
            <person name="Tuberville T.D."/>
            <person name="Venegas-Anaya M."/>
            <person name="Howard J.T."/>
            <person name="Jarvis E.D."/>
            <person name="Guillette L.J.Jr."/>
            <person name="Glenn T.C."/>
            <person name="Green R.E."/>
            <person name="Ray D.A."/>
        </authorList>
    </citation>
    <scope>NUCLEOTIDE SEQUENCE [LARGE SCALE GENOMIC DNA]</scope>
    <source>
        <strain evidence="4">KSC_2009_1</strain>
    </source>
</reference>
<dbReference type="Gene3D" id="1.20.80.10">
    <property type="match status" value="1"/>
</dbReference>
<protein>
    <submittedName>
        <fullName evidence="4">FERM and PDZ domain-containing protein 1</fullName>
    </submittedName>
</protein>
<feature type="region of interest" description="Disordered" evidence="1">
    <location>
        <begin position="1387"/>
        <end position="1435"/>
    </location>
</feature>
<dbReference type="KEGG" id="amj:102561873"/>
<feature type="compositionally biased region" description="Low complexity" evidence="1">
    <location>
        <begin position="959"/>
        <end position="972"/>
    </location>
</feature>
<feature type="compositionally biased region" description="Polar residues" evidence="1">
    <location>
        <begin position="1404"/>
        <end position="1415"/>
    </location>
</feature>
<dbReference type="InterPro" id="IPR041779">
    <property type="entry name" value="FRMPD1/3/4_FERM_C"/>
</dbReference>
<dbReference type="CDD" id="cd14473">
    <property type="entry name" value="FERM_B-lobe"/>
    <property type="match status" value="1"/>
</dbReference>
<feature type="compositionally biased region" description="Basic and acidic residues" evidence="1">
    <location>
        <begin position="1416"/>
        <end position="1435"/>
    </location>
</feature>
<sequence length="1613" mass="178124">MEDLETNSFQSRKSCRIEQMVARWIRRSRDSASRGRTSVVDIPSDGINQLLTRVKLTVTIHKDLLLGHYGFEISPNLPLTITSVAAGSTADGKILPSDQILKINSEAVEGISIEKAADIIRESGDELLLTVLRCTSGGPKSSFLTEEKRARLKTNPVKVRFAEEVLVNGHSQGNSLLCMPNVLKVYLENGQTKAFKFESTTTVKDIILTLKEKLSIQSIEHFALVLEEQYNIAKLYLLHEDELIEQVVQRKESHDYRCLLRVCFIPKDPLDLLQEDPVAFEYLYLQSCSDVLQERFAVEMKCSVALRLAALHIQERIYACAQPQKVSLKYIAKDWGIENFISPTLLRNMRGKDIKKAISFHMKRNQILLDPRQKHVLSAVQVRLCYLQILGDLKMYGGKIFNATLMLQDRESYVALLVGAKYGISQIINNKLNIITTLAEFANISRLELTEESEKVSMVKIYLQDVKLLTLLLESNSAKDLACLIAGYYRLFVDSGVSIFRWGEDKQEQHRISAEEGYVSRACSDSEDSWELDSSAEHCSDAHLLKFSITDPPGEEEEQVKFCELEEDSTKPRPEGKGLCNGNDNLTDSASEASDSANTESRGCKTSGSSDSMDALEEDDLDACSVSRPEFFHFYTPTVQELSNQDKNFTLTGEEGTSQAEAEDFLCFLRIPQAPKPASEQQGENKTRASALECKLSESNVMEYYSLCTKISPTGNGERNFLNHNPGGGSVKDLLGEAGGKEGPCRAEHTAEVNDLILDPPPGFGDTSSEDEFYDAADRFTPTEAVAGFSTLPHESPDDSCFLKKSKCCHLGESWMSRQTTREKYRKEKELTYAKSLRKRRSFLQTDYTSQVSFPLAPSGSLNSTDCSGHCERTPNLSLLSRSPTVSSLNDAKEDSAVLETKTFAQLKPQREAKRKKHSSDLMEMEPETMETKSITDSVVSSISAIRLRSDQGGKESLESTSLSNSATNSLSPLHSAQVPDERSSASPSFQLEDKRDLPEEQARGTLANPDGYYNPFLKTEDDDVACAAQHDQPISECTLEPLKAQSEGNTDSEHHGQGLISSCTERAVPAVVCYRDKLSSGAAPSERDLPSTIELEEMGKELVSSTFDQRTTDFAHKAVSQPAEVLLQEEASKMVNEESSRKAEDKNHVGFSNATELLSDFEGAFGIITRFSLLSLGTRTDQTTPCQEASGQSGGMMESHPTALGQDLRSSDQGSANSVCAGIGIPSKETPLSSIWTASQKKCPPSETAGDLRVEGREPSNGVPHVDCSYEQPQASLTLPTEEATKQRKDCTSDLNPAVTPPSTIDNCEVSEDAEENIGSNPSFLCFNHERDRQAFPSGSTDTPLGFASIKDTHLPKTEVDKCSCQLSYVSCFRGLQSEVDNESVGSAHTISSGPLTRPPSAGSLSSVGQNPFRTTEDGHDADIKPKGSEDGEGLHSHAEALAQLRERAQKSPAKFSHLLDNTTKLQELVGKFSGNRMRHPQEKCAEQFSENKNALSLASQKLMSHCQEVLKMDPPSEELQRALQETFQDLLQLTATCFEFTNCGLCTKRHRELTVNLKDVVCSYREFIHAAQQLGEKNCHDLSAKLLAHQCTALTAAVFCLMQHFRALLLV</sequence>
<evidence type="ECO:0000256" key="1">
    <source>
        <dbReference type="SAM" id="MobiDB-lite"/>
    </source>
</evidence>
<evidence type="ECO:0000259" key="3">
    <source>
        <dbReference type="PROSITE" id="PS50106"/>
    </source>
</evidence>
<dbReference type="Pfam" id="PF00595">
    <property type="entry name" value="PDZ"/>
    <property type="match status" value="1"/>
</dbReference>
<feature type="compositionally biased region" description="Polar residues" evidence="1">
    <location>
        <begin position="1387"/>
        <end position="1396"/>
    </location>
</feature>
<dbReference type="FunFam" id="3.10.20.90:FF:000203">
    <property type="entry name" value="FERM and PDZ domain containing 1"/>
    <property type="match status" value="1"/>
</dbReference>
<dbReference type="InterPro" id="IPR014352">
    <property type="entry name" value="FERM/acyl-CoA-bd_prot_sf"/>
</dbReference>
<feature type="compositionally biased region" description="Basic and acidic residues" evidence="1">
    <location>
        <begin position="566"/>
        <end position="576"/>
    </location>
</feature>
<feature type="region of interest" description="Disordered" evidence="1">
    <location>
        <begin position="949"/>
        <end position="1014"/>
    </location>
</feature>
<feature type="compositionally biased region" description="Polar residues" evidence="1">
    <location>
        <begin position="582"/>
        <end position="612"/>
    </location>
</feature>
<feature type="region of interest" description="Disordered" evidence="1">
    <location>
        <begin position="566"/>
        <end position="618"/>
    </location>
</feature>
<dbReference type="Pfam" id="PF00373">
    <property type="entry name" value="FERM_M"/>
    <property type="match status" value="1"/>
</dbReference>
<dbReference type="OrthoDB" id="5859304at2759"/>
<keyword evidence="5" id="KW-1185">Reference proteome</keyword>
<evidence type="ECO:0000259" key="2">
    <source>
        <dbReference type="PROSITE" id="PS50057"/>
    </source>
</evidence>
<dbReference type="PROSITE" id="PS50057">
    <property type="entry name" value="FERM_3"/>
    <property type="match status" value="1"/>
</dbReference>
<dbReference type="FunFam" id="1.20.80.10:FF:000009">
    <property type="entry name" value="FERM and PDZ domain containing 4"/>
    <property type="match status" value="1"/>
</dbReference>
<dbReference type="FunFam" id="2.30.29.30:FF:000066">
    <property type="entry name" value="FERM and PDZ domain-containing protein 4"/>
    <property type="match status" value="1"/>
</dbReference>
<dbReference type="eggNOG" id="KOG3552">
    <property type="taxonomic scope" value="Eukaryota"/>
</dbReference>